<reference evidence="1 2" key="1">
    <citation type="submission" date="2015-03" db="EMBL/GenBank/DDBJ databases">
        <title>Genome assembly of Sandaracinus amylolyticus DSM 53668.</title>
        <authorList>
            <person name="Sharma G."/>
            <person name="Subramanian S."/>
        </authorList>
    </citation>
    <scope>NUCLEOTIDE SEQUENCE [LARGE SCALE GENOMIC DNA]</scope>
    <source>
        <strain evidence="1 2">DSM 53668</strain>
    </source>
</reference>
<evidence type="ECO:0000313" key="2">
    <source>
        <dbReference type="Proteomes" id="UP000034883"/>
    </source>
</evidence>
<dbReference type="AlphaFoldDB" id="A0A0F6SHN4"/>
<proteinExistence type="predicted"/>
<protein>
    <submittedName>
        <fullName evidence="1">Uncharacterized protein</fullName>
    </submittedName>
</protein>
<gene>
    <name evidence="1" type="ORF">DB32_007898</name>
</gene>
<accession>A0A0F6SHN4</accession>
<dbReference type="KEGG" id="samy:DB32_007898"/>
<evidence type="ECO:0000313" key="1">
    <source>
        <dbReference type="EMBL" id="AKF10749.1"/>
    </source>
</evidence>
<dbReference type="STRING" id="927083.DB32_007898"/>
<dbReference type="EMBL" id="CP011125">
    <property type="protein sequence ID" value="AKF10749.1"/>
    <property type="molecule type" value="Genomic_DNA"/>
</dbReference>
<dbReference type="Proteomes" id="UP000034883">
    <property type="component" value="Chromosome"/>
</dbReference>
<sequence length="298" mass="32841">MLAAVALFVLALVAAARLHLSLPVGRRAAADALQAVISNEIPGSMRIGEIDELRTDYVRARDVVFTTPEGEEALRFRRIELDPDVRRFVREGAIAVRRARIEGAMLYMIEREGEDGLGLERAFDDDDDRGSEGEDQGRGITLDLANVAFQDLDSEWRVGDAPEFHLDDASGLARFYTDDQGRIAMRFDRIRAEARTEGLPMNVRADIERASGRIRTGWRQLGLFEMRIAVLGSDIDLDLHLVDGEGGVRPRLQTDAEPGSLGMFAMFGVELVTTIAGAPDAVQLDDEDAGPDDDEESK</sequence>
<keyword evidence="2" id="KW-1185">Reference proteome</keyword>
<name>A0A0F6SHN4_9BACT</name>
<organism evidence="1 2">
    <name type="scientific">Sandaracinus amylolyticus</name>
    <dbReference type="NCBI Taxonomy" id="927083"/>
    <lineage>
        <taxon>Bacteria</taxon>
        <taxon>Pseudomonadati</taxon>
        <taxon>Myxococcota</taxon>
        <taxon>Polyangia</taxon>
        <taxon>Polyangiales</taxon>
        <taxon>Sandaracinaceae</taxon>
        <taxon>Sandaracinus</taxon>
    </lineage>
</organism>